<feature type="region of interest" description="Disordered" evidence="2">
    <location>
        <begin position="796"/>
        <end position="858"/>
    </location>
</feature>
<feature type="region of interest" description="Disordered" evidence="2">
    <location>
        <begin position="405"/>
        <end position="425"/>
    </location>
</feature>
<feature type="compositionally biased region" description="Basic and acidic residues" evidence="2">
    <location>
        <begin position="199"/>
        <end position="210"/>
    </location>
</feature>
<feature type="compositionally biased region" description="Polar residues" evidence="2">
    <location>
        <begin position="184"/>
        <end position="198"/>
    </location>
</feature>
<feature type="compositionally biased region" description="Polar residues" evidence="2">
    <location>
        <begin position="756"/>
        <end position="769"/>
    </location>
</feature>
<dbReference type="Proteomes" id="UP001383192">
    <property type="component" value="Unassembled WGS sequence"/>
</dbReference>
<accession>A0AAW0CFF7</accession>
<feature type="region of interest" description="Disordered" evidence="2">
    <location>
        <begin position="1135"/>
        <end position="1168"/>
    </location>
</feature>
<feature type="compositionally biased region" description="Polar residues" evidence="2">
    <location>
        <begin position="920"/>
        <end position="932"/>
    </location>
</feature>
<feature type="coiled-coil region" evidence="1">
    <location>
        <begin position="1012"/>
        <end position="1074"/>
    </location>
</feature>
<feature type="region of interest" description="Disordered" evidence="2">
    <location>
        <begin position="650"/>
        <end position="783"/>
    </location>
</feature>
<evidence type="ECO:0000256" key="1">
    <source>
        <dbReference type="SAM" id="Coils"/>
    </source>
</evidence>
<sequence>MAIASAGQIFSIYERFKKNPTDVQQREGESEEDWLKRIREGADYTIPWATKEFLKGCKDGQSLEDWMKRYYTNHCSNRGKSGETKPVIQHLPTPSPPSPDPQQTSSNLFTPTPDPPSTSRSTGKAPELERITDDDSDDDLVVSVTTRRNAWKAEKKDLLSKMGCLRTENASLREEIETLRAQAGSRQDGSQRAASETTMAEKEGLRKKVEDEETARGVLQAKLKERDTTLAAKTQEVDALREELSRYKHAQEENERKKNDLEASLNEKLRVKTARVLVLENALQDTRMDSRMIQEDIRELSKMKDELLLQSQRFEEELTRERALSEDARGRLEGLQEETAELTGQVTDLKGCIAATFANDRILLKGLASQFANAAKDLSGNDSPNARAIIKACEDLERQLNALARTKLESPTGGRPLEDPGDDGSDPAVGVKLHSLVFAVHLDWYKWSQGILRGSVDLMITVLASTNDDLERVSVQILTSPHGPQNGASVAVLLGSPRLEDLAELILLLIPFRVIPCLSTSTNGSMDELNHWIPREMTARAPQPPPAGSEFHVPNAVEGMKTKFLQEWSREATEEEASIWNNSNAGKSMTCWTCTQLKVQCTPGSPSKLPCTRCIHQKSETICTRVIEERRERVKRVMNLDEETFTALRATCNSSPSHQRTTSPAFPPQETTDKHRAHAIRNPSHQNRTSAGPEVIDLTGPEPARLVPPKSPYRSISSSGHPFSGSSAAEPQRQYNASLPPPPPPNPSFGVFPVARSQTAPYRTPSTSAARARHSPYRSPPIATRTAYTYVPDHRMNSVQSPISPPTSAHSGPPPSSASSSFSFSYPPSLHQHQPASAPAVTTHYSSSRSNDQNHSQHVITAVQHQIESLNQVNHMLARRNQEMYAFSEDYARKTRENLSRASNATVSGVAVKQEDNDETPTLSPTSLQEQLDNSRRINRRLIQQNSNLQKEVDELKGIRRSGSEGEPTRMLGQMQLSSPVPEREGDLDMRYPGNGVSRKNGLVNGDLASTLQELKDAKARSDGMAARLEEEMSENHRLRQFLADQHPSRSTQAQNAIAEHTNLQLLIRTLEQARTKGEISRVCEELRQVAARMLEHVPRGFGWEGIVRVLGHGSGPTESTMGVQSPAGGFGMHTGPGSPARIYNARRDEDSLTRTKRRRVEGGESSA</sequence>
<proteinExistence type="predicted"/>
<dbReference type="AlphaFoldDB" id="A0AAW0CFF7"/>
<keyword evidence="4" id="KW-1185">Reference proteome</keyword>
<protein>
    <submittedName>
        <fullName evidence="3">rRNA-processing protein EBP2</fullName>
    </submittedName>
</protein>
<feature type="coiled-coil region" evidence="1">
    <location>
        <begin position="297"/>
        <end position="345"/>
    </location>
</feature>
<evidence type="ECO:0000313" key="4">
    <source>
        <dbReference type="Proteomes" id="UP001383192"/>
    </source>
</evidence>
<organism evidence="3 4">
    <name type="scientific">Paramarasmius palmivorus</name>
    <dbReference type="NCBI Taxonomy" id="297713"/>
    <lineage>
        <taxon>Eukaryota</taxon>
        <taxon>Fungi</taxon>
        <taxon>Dikarya</taxon>
        <taxon>Basidiomycota</taxon>
        <taxon>Agaricomycotina</taxon>
        <taxon>Agaricomycetes</taxon>
        <taxon>Agaricomycetidae</taxon>
        <taxon>Agaricales</taxon>
        <taxon>Marasmiineae</taxon>
        <taxon>Marasmiaceae</taxon>
        <taxon>Paramarasmius</taxon>
    </lineage>
</organism>
<feature type="compositionally biased region" description="Low complexity" evidence="2">
    <location>
        <begin position="806"/>
        <end position="829"/>
    </location>
</feature>
<feature type="coiled-coil region" evidence="1">
    <location>
        <begin position="223"/>
        <end position="267"/>
    </location>
</feature>
<evidence type="ECO:0000313" key="3">
    <source>
        <dbReference type="EMBL" id="KAK7037279.1"/>
    </source>
</evidence>
<feature type="compositionally biased region" description="Polar residues" evidence="2">
    <location>
        <begin position="843"/>
        <end position="858"/>
    </location>
</feature>
<feature type="region of interest" description="Disordered" evidence="2">
    <location>
        <begin position="898"/>
        <end position="933"/>
    </location>
</feature>
<name>A0AAW0CFF7_9AGAR</name>
<comment type="caution">
    <text evidence="3">The sequence shown here is derived from an EMBL/GenBank/DDBJ whole genome shotgun (WGS) entry which is preliminary data.</text>
</comment>
<reference evidence="3 4" key="1">
    <citation type="submission" date="2024-01" db="EMBL/GenBank/DDBJ databases">
        <title>A draft genome for a cacao thread blight-causing isolate of Paramarasmius palmivorus.</title>
        <authorList>
            <person name="Baruah I.K."/>
            <person name="Bukari Y."/>
            <person name="Amoako-Attah I."/>
            <person name="Meinhardt L.W."/>
            <person name="Bailey B.A."/>
            <person name="Cohen S.P."/>
        </authorList>
    </citation>
    <scope>NUCLEOTIDE SEQUENCE [LARGE SCALE GENOMIC DNA]</scope>
    <source>
        <strain evidence="3 4">GH-12</strain>
    </source>
</reference>
<gene>
    <name evidence="3" type="primary">ebp2_2</name>
    <name evidence="3" type="ORF">VNI00_011270</name>
</gene>
<dbReference type="EMBL" id="JAYKXP010000048">
    <property type="protein sequence ID" value="KAK7037279.1"/>
    <property type="molecule type" value="Genomic_DNA"/>
</dbReference>
<feature type="region of interest" description="Disordered" evidence="2">
    <location>
        <begin position="77"/>
        <end position="136"/>
    </location>
</feature>
<dbReference type="PANTHER" id="PTHR45615:SF80">
    <property type="entry name" value="GRIP DOMAIN-CONTAINING PROTEIN"/>
    <property type="match status" value="1"/>
</dbReference>
<keyword evidence="1" id="KW-0175">Coiled coil</keyword>
<dbReference type="PANTHER" id="PTHR45615">
    <property type="entry name" value="MYOSIN HEAVY CHAIN, NON-MUSCLE"/>
    <property type="match status" value="1"/>
</dbReference>
<feature type="compositionally biased region" description="Polar residues" evidence="2">
    <location>
        <begin position="651"/>
        <end position="664"/>
    </location>
</feature>
<feature type="compositionally biased region" description="Low complexity" evidence="2">
    <location>
        <begin position="715"/>
        <end position="727"/>
    </location>
</feature>
<evidence type="ECO:0000256" key="2">
    <source>
        <dbReference type="SAM" id="MobiDB-lite"/>
    </source>
</evidence>
<feature type="region of interest" description="Disordered" evidence="2">
    <location>
        <begin position="181"/>
        <end position="212"/>
    </location>
</feature>